<dbReference type="KEGG" id="aup:AsAng_0013690"/>
<feature type="region of interest" description="Disordered" evidence="1">
    <location>
        <begin position="986"/>
        <end position="1014"/>
    </location>
</feature>
<dbReference type="Gene3D" id="2.60.120.260">
    <property type="entry name" value="Galactose-binding domain-like"/>
    <property type="match status" value="1"/>
</dbReference>
<organism evidence="2 3">
    <name type="scientific">Aureispira anguillae</name>
    <dbReference type="NCBI Taxonomy" id="2864201"/>
    <lineage>
        <taxon>Bacteria</taxon>
        <taxon>Pseudomonadati</taxon>
        <taxon>Bacteroidota</taxon>
        <taxon>Saprospiria</taxon>
        <taxon>Saprospirales</taxon>
        <taxon>Saprospiraceae</taxon>
        <taxon>Aureispira</taxon>
    </lineage>
</organism>
<evidence type="ECO:0000313" key="2">
    <source>
        <dbReference type="EMBL" id="BDS10660.1"/>
    </source>
</evidence>
<gene>
    <name evidence="2" type="ORF">AsAng_0013690</name>
</gene>
<evidence type="ECO:0000313" key="3">
    <source>
        <dbReference type="Proteomes" id="UP001060919"/>
    </source>
</evidence>
<reference evidence="2" key="1">
    <citation type="submission" date="2022-09" db="EMBL/GenBank/DDBJ databases">
        <title>Aureispira anguillicida sp. nov., isolated from Leptocephalus of Japanese eel Anguilla japonica.</title>
        <authorList>
            <person name="Yuasa K."/>
            <person name="Mekata T."/>
            <person name="Ikunari K."/>
        </authorList>
    </citation>
    <scope>NUCLEOTIDE SEQUENCE</scope>
    <source>
        <strain evidence="2">EL160426</strain>
    </source>
</reference>
<sequence>MILRIRKQIRFIVSFLLFVFLQTYSAEVYALTSGPAQEEYASFEPVGTTDLVNLYTGDFTYNIPLLSVPGPNGGYPINLAYHSGIGMDQEASWVGLGWNVNVGAVNRNLRGLPDDFNGDKVKYQQHMRDNVTVGVGILQEEKEQVGTPSGDEKKSPWGMSNTLQIYYNNYKGLGYRVKFNPKYTSPAVQAGVSLSYDPHEGIGIGASFSVSTNFKKGVNGSLGVSGQYNSRQGLQNISITGSISGAYTEAVKKNQLYHSKNPAHNGALMSKSVTDTKGGLYAVGSGNVTFNFTQGVPATTMAMTNTIVSSDFKLGFTPGTDDNGTFQNPPANFKSEFPYSYMADVTTSTVTKNGEEQEIKSYGYLYNEKVNKEDYVLTDFNHSPFNYSPHIPHVPPSNVTNDIFAATGQGISSVFKAYHSKIGVYSPTKVISTTKQYRGNLDLGILPESRNPSSCPNLSYHIGIGGVPPEIGTATASTGAWEDHSWAIDQLKSEQNSSASSPVRFKPTFFKDMGDRPAITQTDDKYDAWKKDEPIRIDLGKVAGGGVQMTNFSNSINTAATNVAQQNVPTRRTRIIESLTESETKNYGTTNEYKYYDAANNEVLKSTRYQPDRKDHLSEVSILEPDGMRYTYGLPAYNLEQEDASFSVAKQSAEIPNPTVAVPSGGYDKASGEWSKKPEFMDKKKLPAYAHSWMLTSVVSADYVDVTGDGVSADDLGYWVDFKYQKTSSSYHWRAPYEGAIYMPGTTQYFDDKGSYSKGKKELFYLKEIKTKTHVAIFDLKERKDALGASELEEGGKPTQIEARDRMQSLDKIKLYTIEEYQKMEIDPTYVPIPLKVTHFGYETDGTKELCKGVPNREGTGGKLTLKKLWFTYQNSTKGSSSPYVFHYGKNEAYSLKNNDCWGNYKNNDAPNYPHHQFPYTDQSTTNHIGQPITYDVPWHLEQIDLPTGSSMHIEYEQDDYAYVEDKKAMQLYEIVHMGKDFTGADKKRRSGPSYSSTIKASLRNVEQDNGSGDPVSPDFEYKIYFPLKNSIPELGAATASTFYDGYSSDMDGIAEWFKDHYIGETKELYFKAAVKLLDTEINRDDDRVDFVSGYGNLRMETANVHYGVTRSDSSSRGFDIGYITLYAVPFQAFAAAKDHLHPIRDAAFQHLRFNRPDLVHGVKTASGVGALFSSIPDFMSMMAGYKYYYKIQNWASEIFLDGFSQIRLQVPDGKKRGGGVRVKEIRINDNWEEMTGGSSNSSYENAEYGQIYDYTIEEDGEKISSGVAYEPFAGKEQNPMVVPSKYEHANVLQQPNNLFMEYPIMMAHYPSASVGYRKVTVKSLTAKDASNKRMTTPITEYEFYSPKEFPILFKRTEMDKVGPNYKIIPIPGIFTEFRRYEGVSQGYSLIFNDMAGKPKSITQKTYPDETKGYEGTVISKQEYEYFTDNEGNISSEVDVFTEDGKYERARLGVEVDVQVEANENKESSNNFTLDFNFTSALMPTINGISCIPIFSVASGGISKTSSSLKTAVVQKFVQKKGILKSTTITTQNSTIKTENLVFDALTSEPLLTRTMNEFKDPIYNYTQKAHWHYDGMAAAFKNIGVVVEGAITRATTGNQEGLYEINFGNFPFIEGDEVYVESTNTLGDKVGDKATVYRVSKATPNATNGFVGLAKVDGSLVDVSLIDKITIIRSGRKNLLYAPAGAIVAQGMDYAPNTTLGSSDTLTFDATKGILNASAIKYRDFWPNAKNCETKALCSADYCVDATLYSDISSSLDPEQTFIDKVNAGDIVIKVDGEPIDATQITTEGTCPDTMYLCANTKNAYEVKVIKSANPIKQGYQDYTVNGQCTYKGGDVTIPCGLKHNKTHVDGCPWPHVTQGASCEWVKGYFEADHPTFPSRRPHQEYPCMMNATINQPFFYFDEWPHTRPVGASAVKYNFVFTDSPHLIQTGWQGYNFLTPGLANFGQLAERVHDHSGKSWFESQTTGELCAYMTKAEAEDMYGHVRLGLRHYGIYPNPLIGVPPLVLPTSNLGGCHPFYIPNSGLSYGQMWYDFKYTPITLHELTLNDVPSGEHNIGGELVTVGEDYDVTVDELKIALPTNEIGVMIIYDPCLGQDVNAAFFNTRGTSIKINVPLLGAGAHTIEIYENGVVKESADLLCNSSNKVGSSVPTCNGDDLSYVPSSTINYYNNGTKGNWRPWTAYTYVGERDYNKESIRDKGVFTTFSPFNWAGANATEWQRGSMATKYSSSGYELETVDRLGNHSTALYGYEDNLPVAVAQNARYNEVMFDGFETYSKDCNAHWGGVIDVENVVSTESHTGEYSYKIPYPTIGSFTKIDLSSFDETDCANALAKELYRPDAYYKKQEVLQFLQEGIELEGMTIPKIMRTTTKGASDVIVKALPQACNCLGKFAPQPGKKYTFSAWVKRDEAVYDMIAYKTLSLTIHFNDASGARIGNPLGTAIAPKGSMIEHWQRISGDVLIPSNAVSMEIAVFNFGEDVYIDDLRIHPSDAMMTTYVYDKTSLKNTATLDDNNFATFYIYDERGQLEKTKKETTEGIKTITEGRQYIRSNQ</sequence>
<dbReference type="EMBL" id="AP026867">
    <property type="protein sequence ID" value="BDS10660.1"/>
    <property type="molecule type" value="Genomic_DNA"/>
</dbReference>
<dbReference type="Proteomes" id="UP001060919">
    <property type="component" value="Chromosome"/>
</dbReference>
<proteinExistence type="predicted"/>
<name>A0A916DRH6_9BACT</name>
<evidence type="ECO:0000256" key="1">
    <source>
        <dbReference type="SAM" id="MobiDB-lite"/>
    </source>
</evidence>
<accession>A0A916DRH6</accession>
<protein>
    <submittedName>
        <fullName evidence="2">Uncharacterized protein</fullName>
    </submittedName>
</protein>
<keyword evidence="3" id="KW-1185">Reference proteome</keyword>
<dbReference type="RefSeq" id="WP_264791945.1">
    <property type="nucleotide sequence ID" value="NZ_AP026867.1"/>
</dbReference>